<dbReference type="Proteomes" id="UP000030700">
    <property type="component" value="Unassembled WGS sequence"/>
</dbReference>
<evidence type="ECO:0000313" key="2">
    <source>
        <dbReference type="Proteomes" id="UP000030700"/>
    </source>
</evidence>
<accession>A0A081BPE8</accession>
<protein>
    <submittedName>
        <fullName evidence="1">Uncharacterized protein</fullName>
    </submittedName>
</protein>
<keyword evidence="2" id="KW-1185">Reference proteome</keyword>
<dbReference type="HOGENOM" id="CLU_2380364_0_0_0"/>
<organism evidence="1">
    <name type="scientific">Candidatus Moduliflexus flocculans</name>
    <dbReference type="NCBI Taxonomy" id="1499966"/>
    <lineage>
        <taxon>Bacteria</taxon>
        <taxon>Candidatus Moduliflexota</taxon>
        <taxon>Candidatus Moduliflexia</taxon>
        <taxon>Candidatus Moduliflexales</taxon>
        <taxon>Candidatus Moduliflexaceae</taxon>
    </lineage>
</organism>
<dbReference type="STRING" id="1499966.U14_03515"/>
<proteinExistence type="predicted"/>
<dbReference type="AlphaFoldDB" id="A0A081BPE8"/>
<sequence>MVISKLDELVQKEKEIQNGLRKLVGDFKNTNSELEEISSSVNYELADLAYDGLPKLLEEQHHISLLGDLARDYMTDSEGRQIEVNIVGTATRDG</sequence>
<reference evidence="1" key="1">
    <citation type="journal article" date="2015" name="PeerJ">
        <title>First genomic representation of candidate bacterial phylum KSB3 points to enhanced environmental sensing as a trigger of wastewater bulking.</title>
        <authorList>
            <person name="Sekiguchi Y."/>
            <person name="Ohashi A."/>
            <person name="Parks D.H."/>
            <person name="Yamauchi T."/>
            <person name="Tyson G.W."/>
            <person name="Hugenholtz P."/>
        </authorList>
    </citation>
    <scope>NUCLEOTIDE SEQUENCE [LARGE SCALE GENOMIC DNA]</scope>
</reference>
<dbReference type="EMBL" id="DF820458">
    <property type="protein sequence ID" value="GAK52264.1"/>
    <property type="molecule type" value="Genomic_DNA"/>
</dbReference>
<gene>
    <name evidence="1" type="ORF">U14_03515</name>
</gene>
<name>A0A081BPE8_9BACT</name>
<evidence type="ECO:0000313" key="1">
    <source>
        <dbReference type="EMBL" id="GAK52264.1"/>
    </source>
</evidence>